<comment type="caution">
    <text evidence="1">The sequence shown here is derived from an EMBL/GenBank/DDBJ whole genome shotgun (WGS) entry which is preliminary data.</text>
</comment>
<dbReference type="Proteomes" id="UP001596058">
    <property type="component" value="Unassembled WGS sequence"/>
</dbReference>
<reference evidence="2" key="1">
    <citation type="journal article" date="2019" name="Int. J. Syst. Evol. Microbiol.">
        <title>The Global Catalogue of Microorganisms (GCM) 10K type strain sequencing project: providing services to taxonomists for standard genome sequencing and annotation.</title>
        <authorList>
            <consortium name="The Broad Institute Genomics Platform"/>
            <consortium name="The Broad Institute Genome Sequencing Center for Infectious Disease"/>
            <person name="Wu L."/>
            <person name="Ma J."/>
        </authorList>
    </citation>
    <scope>NUCLEOTIDE SEQUENCE [LARGE SCALE GENOMIC DNA]</scope>
    <source>
        <strain evidence="2">CCUG 53903</strain>
    </source>
</reference>
<gene>
    <name evidence="1" type="ORF">ACFPZ3_20940</name>
</gene>
<sequence>MELRSAAVPRSGAPVVDSYARGSAHPVDEVVAEIDRRLQEIIDREPSDRLDQLESLAARIGLRGKGHETPEQQANSAAELDATLEDYRDAKGLGDIYRESGAKLTN</sequence>
<accession>A0ABW1CKS2</accession>
<keyword evidence="2" id="KW-1185">Reference proteome</keyword>
<evidence type="ECO:0000313" key="2">
    <source>
        <dbReference type="Proteomes" id="UP001596058"/>
    </source>
</evidence>
<dbReference type="RefSeq" id="WP_379515854.1">
    <property type="nucleotide sequence ID" value="NZ_JBHSPA010000024.1"/>
</dbReference>
<protein>
    <submittedName>
        <fullName evidence="1">Uncharacterized protein</fullName>
    </submittedName>
</protein>
<organism evidence="1 2">
    <name type="scientific">Nonomuraea insulae</name>
    <dbReference type="NCBI Taxonomy" id="1616787"/>
    <lineage>
        <taxon>Bacteria</taxon>
        <taxon>Bacillati</taxon>
        <taxon>Actinomycetota</taxon>
        <taxon>Actinomycetes</taxon>
        <taxon>Streptosporangiales</taxon>
        <taxon>Streptosporangiaceae</taxon>
        <taxon>Nonomuraea</taxon>
    </lineage>
</organism>
<dbReference type="EMBL" id="JBHSPA010000024">
    <property type="protein sequence ID" value="MFC5826339.1"/>
    <property type="molecule type" value="Genomic_DNA"/>
</dbReference>
<evidence type="ECO:0000313" key="1">
    <source>
        <dbReference type="EMBL" id="MFC5826339.1"/>
    </source>
</evidence>
<name>A0ABW1CKS2_9ACTN</name>
<proteinExistence type="predicted"/>